<evidence type="ECO:0000259" key="13">
    <source>
        <dbReference type="PROSITE" id="PS51192"/>
    </source>
</evidence>
<gene>
    <name evidence="15" type="ORF">SAMN05444411_10224</name>
</gene>
<dbReference type="PANTHER" id="PTHR13710">
    <property type="entry name" value="DNA HELICASE RECQ FAMILY MEMBER"/>
    <property type="match status" value="1"/>
</dbReference>
<dbReference type="CDD" id="cd17920">
    <property type="entry name" value="DEXHc_RecQ"/>
    <property type="match status" value="1"/>
</dbReference>
<keyword evidence="2" id="KW-0479">Metal-binding</keyword>
<evidence type="ECO:0000256" key="8">
    <source>
        <dbReference type="ARBA" id="ARBA00023235"/>
    </source>
</evidence>
<dbReference type="InterPro" id="IPR014001">
    <property type="entry name" value="Helicase_ATP-bd"/>
</dbReference>
<comment type="catalytic activity">
    <reaction evidence="9">
        <text>Couples ATP hydrolysis with the unwinding of duplex DNA by translocating in the 3'-5' direction.</text>
        <dbReference type="EC" id="5.6.2.4"/>
    </reaction>
</comment>
<comment type="similarity">
    <text evidence="1">Belongs to the helicase family. RecQ subfamily.</text>
</comment>
<dbReference type="SMART" id="SM00487">
    <property type="entry name" value="DEXDc"/>
    <property type="match status" value="1"/>
</dbReference>
<keyword evidence="8" id="KW-0413">Isomerase</keyword>
<dbReference type="FunFam" id="3.40.50.300:FF:000296">
    <property type="entry name" value="ATP-dependent DNA helicase RecQ"/>
    <property type="match status" value="1"/>
</dbReference>
<dbReference type="PROSITE" id="PS51192">
    <property type="entry name" value="HELICASE_ATP_BIND_1"/>
    <property type="match status" value="1"/>
</dbReference>
<evidence type="ECO:0000256" key="5">
    <source>
        <dbReference type="ARBA" id="ARBA00022806"/>
    </source>
</evidence>
<dbReference type="InterPro" id="IPR027417">
    <property type="entry name" value="P-loop_NTPase"/>
</dbReference>
<dbReference type="PROSITE" id="PS51194">
    <property type="entry name" value="HELICASE_CTER"/>
    <property type="match status" value="1"/>
</dbReference>
<dbReference type="GO" id="GO:0043590">
    <property type="term" value="C:bacterial nucleoid"/>
    <property type="evidence" value="ECO:0007669"/>
    <property type="project" value="TreeGrafter"/>
</dbReference>
<dbReference type="Pfam" id="PF00270">
    <property type="entry name" value="DEAD"/>
    <property type="match status" value="1"/>
</dbReference>
<evidence type="ECO:0000256" key="2">
    <source>
        <dbReference type="ARBA" id="ARBA00022723"/>
    </source>
</evidence>
<keyword evidence="16" id="KW-1185">Reference proteome</keyword>
<keyword evidence="7" id="KW-0238">DNA-binding</keyword>
<dbReference type="GO" id="GO:0005524">
    <property type="term" value="F:ATP binding"/>
    <property type="evidence" value="ECO:0007669"/>
    <property type="project" value="UniProtKB-KW"/>
</dbReference>
<dbReference type="OrthoDB" id="9763310at2"/>
<dbReference type="Pfam" id="PF16124">
    <property type="entry name" value="RecQ_Zn_bind"/>
    <property type="match status" value="1"/>
</dbReference>
<evidence type="ECO:0000256" key="11">
    <source>
        <dbReference type="ARBA" id="ARBA00044535"/>
    </source>
</evidence>
<dbReference type="NCBIfam" id="TIGR00614">
    <property type="entry name" value="recQ_fam"/>
    <property type="match status" value="1"/>
</dbReference>
<dbReference type="Proteomes" id="UP000199595">
    <property type="component" value="Unassembled WGS sequence"/>
</dbReference>
<dbReference type="InterPro" id="IPR036390">
    <property type="entry name" value="WH_DNA-bd_sf"/>
</dbReference>
<evidence type="ECO:0000313" key="16">
    <source>
        <dbReference type="Proteomes" id="UP000199595"/>
    </source>
</evidence>
<dbReference type="InterPro" id="IPR032284">
    <property type="entry name" value="RecQ_Zn-bd"/>
</dbReference>
<dbReference type="Pfam" id="PF00271">
    <property type="entry name" value="Helicase_C"/>
    <property type="match status" value="1"/>
</dbReference>
<dbReference type="Gene3D" id="3.40.50.300">
    <property type="entry name" value="P-loop containing nucleotide triphosphate hydrolases"/>
    <property type="match status" value="2"/>
</dbReference>
<dbReference type="RefSeq" id="WP_090120464.1">
    <property type="nucleotide sequence ID" value="NZ_FNNJ01000002.1"/>
</dbReference>
<dbReference type="PANTHER" id="PTHR13710:SF105">
    <property type="entry name" value="ATP-DEPENDENT DNA HELICASE Q1"/>
    <property type="match status" value="1"/>
</dbReference>
<reference evidence="15 16" key="1">
    <citation type="submission" date="2016-10" db="EMBL/GenBank/DDBJ databases">
        <authorList>
            <person name="de Groot N.N."/>
        </authorList>
    </citation>
    <scope>NUCLEOTIDE SEQUENCE [LARGE SCALE GENOMIC DNA]</scope>
    <source>
        <strain evidence="15 16">DSM 24956</strain>
    </source>
</reference>
<dbReference type="STRING" id="762486.SAMN05444411_10224"/>
<evidence type="ECO:0000256" key="12">
    <source>
        <dbReference type="ARBA" id="ARBA00044550"/>
    </source>
</evidence>
<keyword evidence="3" id="KW-0547">Nucleotide-binding</keyword>
<dbReference type="InterPro" id="IPR036388">
    <property type="entry name" value="WH-like_DNA-bd_sf"/>
</dbReference>
<evidence type="ECO:0000256" key="10">
    <source>
        <dbReference type="ARBA" id="ARBA00034808"/>
    </source>
</evidence>
<feature type="domain" description="Helicase C-terminal" evidence="14">
    <location>
        <begin position="217"/>
        <end position="378"/>
    </location>
</feature>
<evidence type="ECO:0000313" key="15">
    <source>
        <dbReference type="EMBL" id="SDW71010.1"/>
    </source>
</evidence>
<keyword evidence="4" id="KW-0378">Hydrolase</keyword>
<dbReference type="SUPFAM" id="SSF52540">
    <property type="entry name" value="P-loop containing nucleoside triphosphate hydrolases"/>
    <property type="match status" value="1"/>
</dbReference>
<dbReference type="InterPro" id="IPR001650">
    <property type="entry name" value="Helicase_C-like"/>
</dbReference>
<proteinExistence type="inferred from homology"/>
<accession>A0A1H2VRS5</accession>
<dbReference type="GO" id="GO:0006310">
    <property type="term" value="P:DNA recombination"/>
    <property type="evidence" value="ECO:0007669"/>
    <property type="project" value="InterPro"/>
</dbReference>
<dbReference type="InterPro" id="IPR011545">
    <property type="entry name" value="DEAD/DEAH_box_helicase_dom"/>
</dbReference>
<protein>
    <recommendedName>
        <fullName evidence="11">ATP-dependent DNA helicase RecQ</fullName>
        <ecNumber evidence="10">5.6.2.4</ecNumber>
    </recommendedName>
    <alternativeName>
        <fullName evidence="12">DNA 3'-5' helicase RecQ</fullName>
    </alternativeName>
</protein>
<evidence type="ECO:0000256" key="1">
    <source>
        <dbReference type="ARBA" id="ARBA00005446"/>
    </source>
</evidence>
<dbReference type="GO" id="GO:0030894">
    <property type="term" value="C:replisome"/>
    <property type="evidence" value="ECO:0007669"/>
    <property type="project" value="TreeGrafter"/>
</dbReference>
<keyword evidence="5 15" id="KW-0347">Helicase</keyword>
<evidence type="ECO:0000259" key="14">
    <source>
        <dbReference type="PROSITE" id="PS51194"/>
    </source>
</evidence>
<dbReference type="GO" id="GO:0003677">
    <property type="term" value="F:DNA binding"/>
    <property type="evidence" value="ECO:0007669"/>
    <property type="project" value="UniProtKB-KW"/>
</dbReference>
<organism evidence="15 16">
    <name type="scientific">Lutibacter oricola</name>
    <dbReference type="NCBI Taxonomy" id="762486"/>
    <lineage>
        <taxon>Bacteria</taxon>
        <taxon>Pseudomonadati</taxon>
        <taxon>Bacteroidota</taxon>
        <taxon>Flavobacteriia</taxon>
        <taxon>Flavobacteriales</taxon>
        <taxon>Flavobacteriaceae</taxon>
        <taxon>Lutibacter</taxon>
    </lineage>
</organism>
<feature type="domain" description="Helicase ATP-binding" evidence="13">
    <location>
        <begin position="25"/>
        <end position="193"/>
    </location>
</feature>
<dbReference type="AlphaFoldDB" id="A0A1H2VRS5"/>
<dbReference type="EC" id="5.6.2.4" evidence="10"/>
<dbReference type="GO" id="GO:0046872">
    <property type="term" value="F:metal ion binding"/>
    <property type="evidence" value="ECO:0007669"/>
    <property type="project" value="UniProtKB-KW"/>
</dbReference>
<name>A0A1H2VRS5_9FLAO</name>
<dbReference type="GO" id="GO:0006281">
    <property type="term" value="P:DNA repair"/>
    <property type="evidence" value="ECO:0007669"/>
    <property type="project" value="TreeGrafter"/>
</dbReference>
<dbReference type="GO" id="GO:0043138">
    <property type="term" value="F:3'-5' DNA helicase activity"/>
    <property type="evidence" value="ECO:0007669"/>
    <property type="project" value="UniProtKB-EC"/>
</dbReference>
<evidence type="ECO:0000256" key="6">
    <source>
        <dbReference type="ARBA" id="ARBA00022840"/>
    </source>
</evidence>
<dbReference type="GO" id="GO:0016787">
    <property type="term" value="F:hydrolase activity"/>
    <property type="evidence" value="ECO:0007669"/>
    <property type="project" value="UniProtKB-KW"/>
</dbReference>
<dbReference type="SUPFAM" id="SSF46785">
    <property type="entry name" value="Winged helix' DNA-binding domain"/>
    <property type="match status" value="1"/>
</dbReference>
<dbReference type="InterPro" id="IPR004589">
    <property type="entry name" value="DNA_helicase_ATP-dep_RecQ"/>
</dbReference>
<sequence>MSTPLEILEKYWGYTQFRDPQEEIINSVLNKKNTVVLLPTGGGKSLCFQVPALLLDGVCIVISPLIALINDQVKNLQEKQIKAIALTSQLNQEEIITAFDNLMYGNYKFLYLSPEKFQSPLIQEKIKQLNVGLIAIDEAHCISEWGHDFRPSYLLLKELKNLHPNAPLIALTATATPKVLNDIQDNLELTETKLFKKSFKRSNLGYYVIETEDIYGRLLQISKRINEPIIIYTNSRKQTIEISQYLNRNNFKSSYYHGGLTFEEKNTTFNNWMSETTPIMVATNAFGMGIDKANVRAVVHINTPNSIENYIQEAGRAGRDQKMAYAIALTNKASTDNGLAIFNNNLPTVKYVQKIYNHLNQYYNISLGELPTSIFNFSVQEFCSVYKLNILQTYNAIKALERENIISIDENFTKKSTLKIIISNNQLLNYLDQNSLNEQLLNFILRSYGGVFDHYTVINETYISKKLKISKSTVIQQLQLLDKDGIINYSYENSNSRLTFLVEREDKYTINRISKNIEQQNQLKKDKYVAVVDYLKNNKVCRNIQLLSYFNETLKKNCSLCDVCKSKTTKKVDLKEISHHIIKVLQNNSLSSREIAEQLTLNESDVLNSLKILLERNKITITSQNKFKLT</sequence>
<evidence type="ECO:0000256" key="9">
    <source>
        <dbReference type="ARBA" id="ARBA00034617"/>
    </source>
</evidence>
<dbReference type="Gene3D" id="1.10.10.10">
    <property type="entry name" value="Winged helix-like DNA-binding domain superfamily/Winged helix DNA-binding domain"/>
    <property type="match status" value="1"/>
</dbReference>
<dbReference type="GO" id="GO:0005737">
    <property type="term" value="C:cytoplasm"/>
    <property type="evidence" value="ECO:0007669"/>
    <property type="project" value="TreeGrafter"/>
</dbReference>
<dbReference type="SMART" id="SM00490">
    <property type="entry name" value="HELICc"/>
    <property type="match status" value="1"/>
</dbReference>
<keyword evidence="6" id="KW-0067">ATP-binding</keyword>
<dbReference type="GO" id="GO:0009378">
    <property type="term" value="F:four-way junction helicase activity"/>
    <property type="evidence" value="ECO:0007669"/>
    <property type="project" value="TreeGrafter"/>
</dbReference>
<evidence type="ECO:0000256" key="4">
    <source>
        <dbReference type="ARBA" id="ARBA00022801"/>
    </source>
</evidence>
<dbReference type="EMBL" id="FNNJ01000002">
    <property type="protein sequence ID" value="SDW71010.1"/>
    <property type="molecule type" value="Genomic_DNA"/>
</dbReference>
<evidence type="ECO:0000256" key="7">
    <source>
        <dbReference type="ARBA" id="ARBA00023125"/>
    </source>
</evidence>
<evidence type="ECO:0000256" key="3">
    <source>
        <dbReference type="ARBA" id="ARBA00022741"/>
    </source>
</evidence>